<dbReference type="Proteomes" id="UP000789739">
    <property type="component" value="Unassembled WGS sequence"/>
</dbReference>
<accession>A0A9N9CK97</accession>
<dbReference type="EMBL" id="CAJVPI010001229">
    <property type="protein sequence ID" value="CAG8601956.1"/>
    <property type="molecule type" value="Genomic_DNA"/>
</dbReference>
<protein>
    <submittedName>
        <fullName evidence="1">7742_t:CDS:1</fullName>
    </submittedName>
</protein>
<proteinExistence type="predicted"/>
<dbReference type="AlphaFoldDB" id="A0A9N9CK97"/>
<evidence type="ECO:0000313" key="2">
    <source>
        <dbReference type="Proteomes" id="UP000789739"/>
    </source>
</evidence>
<gene>
    <name evidence="1" type="ORF">PBRASI_LOCUS7692</name>
</gene>
<reference evidence="1" key="1">
    <citation type="submission" date="2021-06" db="EMBL/GenBank/DDBJ databases">
        <authorList>
            <person name="Kallberg Y."/>
            <person name="Tangrot J."/>
            <person name="Rosling A."/>
        </authorList>
    </citation>
    <scope>NUCLEOTIDE SEQUENCE</scope>
    <source>
        <strain evidence="1">BR232B</strain>
    </source>
</reference>
<organism evidence="1 2">
    <name type="scientific">Paraglomus brasilianum</name>
    <dbReference type="NCBI Taxonomy" id="144538"/>
    <lineage>
        <taxon>Eukaryota</taxon>
        <taxon>Fungi</taxon>
        <taxon>Fungi incertae sedis</taxon>
        <taxon>Mucoromycota</taxon>
        <taxon>Glomeromycotina</taxon>
        <taxon>Glomeromycetes</taxon>
        <taxon>Paraglomerales</taxon>
        <taxon>Paraglomeraceae</taxon>
        <taxon>Paraglomus</taxon>
    </lineage>
</organism>
<name>A0A9N9CK97_9GLOM</name>
<keyword evidence="2" id="KW-1185">Reference proteome</keyword>
<comment type="caution">
    <text evidence="1">The sequence shown here is derived from an EMBL/GenBank/DDBJ whole genome shotgun (WGS) entry which is preliminary data.</text>
</comment>
<sequence length="116" mass="13194">MSIPELIQAIMHPIKEIPKYAHQGNVNTMNEQLNPPSHDQVDTHASPLPVSFQTLCGLSIPHSDTTNDGPTDNSFQHLGVFTQMPTSHEYVVMREERTRDRQVNLQTQSHTHWISK</sequence>
<evidence type="ECO:0000313" key="1">
    <source>
        <dbReference type="EMBL" id="CAG8601956.1"/>
    </source>
</evidence>